<evidence type="ECO:0000313" key="1">
    <source>
        <dbReference type="EMBL" id="KAH7926904.1"/>
    </source>
</evidence>
<proteinExistence type="predicted"/>
<protein>
    <submittedName>
        <fullName evidence="1">Uncharacterized protein</fullName>
    </submittedName>
</protein>
<organism evidence="1 2">
    <name type="scientific">Leucogyrophana mollusca</name>
    <dbReference type="NCBI Taxonomy" id="85980"/>
    <lineage>
        <taxon>Eukaryota</taxon>
        <taxon>Fungi</taxon>
        <taxon>Dikarya</taxon>
        <taxon>Basidiomycota</taxon>
        <taxon>Agaricomycotina</taxon>
        <taxon>Agaricomycetes</taxon>
        <taxon>Agaricomycetidae</taxon>
        <taxon>Boletales</taxon>
        <taxon>Boletales incertae sedis</taxon>
        <taxon>Leucogyrophana</taxon>
    </lineage>
</organism>
<reference evidence="1" key="1">
    <citation type="journal article" date="2021" name="New Phytol.">
        <title>Evolutionary innovations through gain and loss of genes in the ectomycorrhizal Boletales.</title>
        <authorList>
            <person name="Wu G."/>
            <person name="Miyauchi S."/>
            <person name="Morin E."/>
            <person name="Kuo A."/>
            <person name="Drula E."/>
            <person name="Varga T."/>
            <person name="Kohler A."/>
            <person name="Feng B."/>
            <person name="Cao Y."/>
            <person name="Lipzen A."/>
            <person name="Daum C."/>
            <person name="Hundley H."/>
            <person name="Pangilinan J."/>
            <person name="Johnson J."/>
            <person name="Barry K."/>
            <person name="LaButti K."/>
            <person name="Ng V."/>
            <person name="Ahrendt S."/>
            <person name="Min B."/>
            <person name="Choi I.G."/>
            <person name="Park H."/>
            <person name="Plett J.M."/>
            <person name="Magnuson J."/>
            <person name="Spatafora J.W."/>
            <person name="Nagy L.G."/>
            <person name="Henrissat B."/>
            <person name="Grigoriev I.V."/>
            <person name="Yang Z.L."/>
            <person name="Xu J."/>
            <person name="Martin F.M."/>
        </authorList>
    </citation>
    <scope>NUCLEOTIDE SEQUENCE</scope>
    <source>
        <strain evidence="1">KUC20120723A-06</strain>
    </source>
</reference>
<sequence length="258" mass="27355">MEGEAPLSSRPSLQAPQHSTHSTPDAYHPDAPCCLPRGELVGCCEVPPHAHQGQGQGAPHAAQQVLHDAKVREKDAKNATKGNSGDGPSSSAAKCTDPAYLTLNIPPSPTPAPRTLINLPPAFAHGPIDLPPTSMQRSASPSSHQRLSFAPTWCISLCRPSPRHLPAHTHTAPPYTSFTPAGTLDVPGTLLVLARPFEKLERWSVGHTRALEERMGDVGWWLVEREAEGGRARDEGKGKGGGGKGKGEEEQAEGEEGD</sequence>
<dbReference type="EMBL" id="MU266375">
    <property type="protein sequence ID" value="KAH7926904.1"/>
    <property type="molecule type" value="Genomic_DNA"/>
</dbReference>
<accession>A0ACB8BMQ5</accession>
<dbReference type="Proteomes" id="UP000790709">
    <property type="component" value="Unassembled WGS sequence"/>
</dbReference>
<evidence type="ECO:0000313" key="2">
    <source>
        <dbReference type="Proteomes" id="UP000790709"/>
    </source>
</evidence>
<name>A0ACB8BMQ5_9AGAM</name>
<comment type="caution">
    <text evidence="1">The sequence shown here is derived from an EMBL/GenBank/DDBJ whole genome shotgun (WGS) entry which is preliminary data.</text>
</comment>
<keyword evidence="2" id="KW-1185">Reference proteome</keyword>
<gene>
    <name evidence="1" type="ORF">BV22DRAFT_1086054</name>
</gene>
<feature type="non-terminal residue" evidence="1">
    <location>
        <position position="258"/>
    </location>
</feature>